<evidence type="ECO:0000256" key="1">
    <source>
        <dbReference type="SAM" id="MobiDB-lite"/>
    </source>
</evidence>
<protein>
    <submittedName>
        <fullName evidence="2">Uncharacterized protein</fullName>
    </submittedName>
</protein>
<proteinExistence type="predicted"/>
<name>A0A2Z7BAA1_9LAMI</name>
<keyword evidence="3" id="KW-1185">Reference proteome</keyword>
<reference evidence="2 3" key="1">
    <citation type="journal article" date="2015" name="Proc. Natl. Acad. Sci. U.S.A.">
        <title>The resurrection genome of Boea hygrometrica: A blueprint for survival of dehydration.</title>
        <authorList>
            <person name="Xiao L."/>
            <person name="Yang G."/>
            <person name="Zhang L."/>
            <person name="Yang X."/>
            <person name="Zhao S."/>
            <person name="Ji Z."/>
            <person name="Zhou Q."/>
            <person name="Hu M."/>
            <person name="Wang Y."/>
            <person name="Chen M."/>
            <person name="Xu Y."/>
            <person name="Jin H."/>
            <person name="Xiao X."/>
            <person name="Hu G."/>
            <person name="Bao F."/>
            <person name="Hu Y."/>
            <person name="Wan P."/>
            <person name="Li L."/>
            <person name="Deng X."/>
            <person name="Kuang T."/>
            <person name="Xiang C."/>
            <person name="Zhu J.K."/>
            <person name="Oliver M.J."/>
            <person name="He Y."/>
        </authorList>
    </citation>
    <scope>NUCLEOTIDE SEQUENCE [LARGE SCALE GENOMIC DNA]</scope>
    <source>
        <strain evidence="3">cv. XS01</strain>
    </source>
</reference>
<dbReference type="AlphaFoldDB" id="A0A2Z7BAA1"/>
<feature type="region of interest" description="Disordered" evidence="1">
    <location>
        <begin position="162"/>
        <end position="196"/>
    </location>
</feature>
<evidence type="ECO:0000313" key="2">
    <source>
        <dbReference type="EMBL" id="KZV31484.1"/>
    </source>
</evidence>
<organism evidence="2 3">
    <name type="scientific">Dorcoceras hygrometricum</name>
    <dbReference type="NCBI Taxonomy" id="472368"/>
    <lineage>
        <taxon>Eukaryota</taxon>
        <taxon>Viridiplantae</taxon>
        <taxon>Streptophyta</taxon>
        <taxon>Embryophyta</taxon>
        <taxon>Tracheophyta</taxon>
        <taxon>Spermatophyta</taxon>
        <taxon>Magnoliopsida</taxon>
        <taxon>eudicotyledons</taxon>
        <taxon>Gunneridae</taxon>
        <taxon>Pentapetalae</taxon>
        <taxon>asterids</taxon>
        <taxon>lamiids</taxon>
        <taxon>Lamiales</taxon>
        <taxon>Gesneriaceae</taxon>
        <taxon>Didymocarpoideae</taxon>
        <taxon>Trichosporeae</taxon>
        <taxon>Loxocarpinae</taxon>
        <taxon>Dorcoceras</taxon>
    </lineage>
</organism>
<sequence length="220" mass="24868">MSFWCSASERAYRVCVPVGCSAEADVNTGQHHCSARRKRRRLDVATGCPAARDLCATVASDWWCATVACSCCNAAFYMLRLVPAFGGIPVMFKPVVWLSSFWLRTSRRYCSTTSFCLAWFENSAVGSLHLLVCWCLLVMSVDDLTSFCEMVVKAGFMMPPRRRGRDRGQFEESAGQNEDRHSARSHTRVSDEEEEVCDLPPRVERMDVVIARFQRMNPLV</sequence>
<accession>A0A2Z7BAA1</accession>
<dbReference type="EMBL" id="KV007470">
    <property type="protein sequence ID" value="KZV31484.1"/>
    <property type="molecule type" value="Genomic_DNA"/>
</dbReference>
<evidence type="ECO:0000313" key="3">
    <source>
        <dbReference type="Proteomes" id="UP000250235"/>
    </source>
</evidence>
<dbReference type="Proteomes" id="UP000250235">
    <property type="component" value="Unassembled WGS sequence"/>
</dbReference>
<gene>
    <name evidence="2" type="ORF">F511_36374</name>
</gene>